<reference evidence="1 2" key="1">
    <citation type="journal article" date="2025" name="Anaerobe">
        <title>Description of Anaerococcus kampingiae sp. nov., Anaerococcus groningensis sp. nov., Anaerococcus martiniensis sp. nov., and Anaerococcus cruorum sp. nov., isolated from human clinical specimens.</title>
        <authorList>
            <person name="Boiten K.E."/>
            <person name="Meijer J."/>
            <person name="van Wezel E.M."/>
            <person name="Veloo A.C.M."/>
        </authorList>
    </citation>
    <scope>NUCLEOTIDE SEQUENCE [LARGE SCALE GENOMIC DNA]</scope>
    <source>
        <strain evidence="1 2">ENR1039</strain>
    </source>
</reference>
<dbReference type="Proteomes" id="UP001638015">
    <property type="component" value="Unassembled WGS sequence"/>
</dbReference>
<dbReference type="EMBL" id="JBGMEH010000006">
    <property type="protein sequence ID" value="MFO3716135.1"/>
    <property type="molecule type" value="Genomic_DNA"/>
</dbReference>
<keyword evidence="2" id="KW-1185">Reference proteome</keyword>
<dbReference type="RefSeq" id="WP_410032870.1">
    <property type="nucleotide sequence ID" value="NZ_JBGMEH010000006.1"/>
</dbReference>
<gene>
    <name evidence="1" type="ORF">ACCQ40_04955</name>
</gene>
<protein>
    <submittedName>
        <fullName evidence="1">Uncharacterized protein</fullName>
    </submittedName>
</protein>
<evidence type="ECO:0000313" key="2">
    <source>
        <dbReference type="Proteomes" id="UP001638015"/>
    </source>
</evidence>
<proteinExistence type="predicted"/>
<name>A0ABW9MWE9_9FIRM</name>
<comment type="caution">
    <text evidence="1">The sequence shown here is derived from an EMBL/GenBank/DDBJ whole genome shotgun (WGS) entry which is preliminary data.</text>
</comment>
<evidence type="ECO:0000313" key="1">
    <source>
        <dbReference type="EMBL" id="MFO3716135.1"/>
    </source>
</evidence>
<sequence>MDKTINSKLAIDEFRRYTKEFLEVNDLDLIQVNAKNKVIEVSGEEKEYLGVELKILDNENNLSVDEALDYTFELQNQILFFKNNYNFKYKGYLLTDEIK</sequence>
<accession>A0ABW9MWE9</accession>
<organism evidence="1 2">
    <name type="scientific">Anaerococcus cruorum</name>
    <dbReference type="NCBI Taxonomy" id="3115617"/>
    <lineage>
        <taxon>Bacteria</taxon>
        <taxon>Bacillati</taxon>
        <taxon>Bacillota</taxon>
        <taxon>Tissierellia</taxon>
        <taxon>Tissierellales</taxon>
        <taxon>Peptoniphilaceae</taxon>
        <taxon>Anaerococcus</taxon>
    </lineage>
</organism>